<keyword evidence="2" id="KW-1185">Reference proteome</keyword>
<dbReference type="Proteomes" id="UP001153050">
    <property type="component" value="Unassembled WGS sequence"/>
</dbReference>
<organism evidence="1 2">
    <name type="scientific">Mesorhizobium escarrei</name>
    <dbReference type="NCBI Taxonomy" id="666018"/>
    <lineage>
        <taxon>Bacteria</taxon>
        <taxon>Pseudomonadati</taxon>
        <taxon>Pseudomonadota</taxon>
        <taxon>Alphaproteobacteria</taxon>
        <taxon>Hyphomicrobiales</taxon>
        <taxon>Phyllobacteriaceae</taxon>
        <taxon>Mesorhizobium</taxon>
    </lineage>
</organism>
<protein>
    <submittedName>
        <fullName evidence="1">Uncharacterized protein</fullName>
    </submittedName>
</protein>
<comment type="caution">
    <text evidence="1">The sequence shown here is derived from an EMBL/GenBank/DDBJ whole genome shotgun (WGS) entry which is preliminary data.</text>
</comment>
<evidence type="ECO:0000313" key="1">
    <source>
        <dbReference type="EMBL" id="CAH2398523.1"/>
    </source>
</evidence>
<dbReference type="EMBL" id="CAKXZT010000113">
    <property type="protein sequence ID" value="CAH2398523.1"/>
    <property type="molecule type" value="Genomic_DNA"/>
</dbReference>
<evidence type="ECO:0000313" key="2">
    <source>
        <dbReference type="Proteomes" id="UP001153050"/>
    </source>
</evidence>
<gene>
    <name evidence="1" type="ORF">MES5069_200051</name>
</gene>
<sequence>MGSAPVARSGSGSDPDRLPEFNRTGLWLVTAQHVYEFTV</sequence>
<proteinExistence type="predicted"/>
<reference evidence="1 2" key="1">
    <citation type="submission" date="2022-03" db="EMBL/GenBank/DDBJ databases">
        <authorList>
            <person name="Brunel B."/>
        </authorList>
    </citation>
    <scope>NUCLEOTIDE SEQUENCE [LARGE SCALE GENOMIC DNA]</scope>
    <source>
        <strain evidence="1">STM5069sample</strain>
    </source>
</reference>
<name>A0ABM9DPE0_9HYPH</name>
<accession>A0ABM9DPE0</accession>